<evidence type="ECO:0000256" key="9">
    <source>
        <dbReference type="ARBA" id="ARBA00023136"/>
    </source>
</evidence>
<dbReference type="Proteomes" id="UP001172457">
    <property type="component" value="Chromosome 4"/>
</dbReference>
<keyword evidence="9 10" id="KW-0472">Membrane</keyword>
<gene>
    <name evidence="14" type="ORF">OSB04_016056</name>
</gene>
<comment type="caution">
    <text evidence="14">The sequence shown here is derived from an EMBL/GenBank/DDBJ whole genome shotgun (WGS) entry which is preliminary data.</text>
</comment>
<feature type="transmembrane region" description="Helical" evidence="10">
    <location>
        <begin position="361"/>
        <end position="380"/>
    </location>
</feature>
<evidence type="ECO:0000256" key="10">
    <source>
        <dbReference type="RuleBase" id="RU321113"/>
    </source>
</evidence>
<feature type="transmembrane region" description="Helical" evidence="10">
    <location>
        <begin position="118"/>
        <end position="138"/>
    </location>
</feature>
<feature type="transmembrane region" description="Helical" evidence="10">
    <location>
        <begin position="311"/>
        <end position="335"/>
    </location>
</feature>
<dbReference type="GO" id="GO:0000325">
    <property type="term" value="C:plant-type vacuole"/>
    <property type="evidence" value="ECO:0007669"/>
    <property type="project" value="TreeGrafter"/>
</dbReference>
<protein>
    <recommendedName>
        <fullName evidence="10">Potassium transporter</fullName>
    </recommendedName>
</protein>
<dbReference type="GO" id="GO:0005774">
    <property type="term" value="C:vacuolar membrane"/>
    <property type="evidence" value="ECO:0007669"/>
    <property type="project" value="TreeGrafter"/>
</dbReference>
<evidence type="ECO:0000256" key="5">
    <source>
        <dbReference type="ARBA" id="ARBA00022692"/>
    </source>
</evidence>
<evidence type="ECO:0000256" key="2">
    <source>
        <dbReference type="ARBA" id="ARBA00008440"/>
    </source>
</evidence>
<dbReference type="Pfam" id="PF22776">
    <property type="entry name" value="K_trans_C"/>
    <property type="match status" value="1"/>
</dbReference>
<dbReference type="GO" id="GO:0015079">
    <property type="term" value="F:potassium ion transmembrane transporter activity"/>
    <property type="evidence" value="ECO:0007669"/>
    <property type="project" value="UniProtKB-UniRule"/>
</dbReference>
<evidence type="ECO:0000256" key="8">
    <source>
        <dbReference type="ARBA" id="ARBA00023065"/>
    </source>
</evidence>
<reference evidence="14" key="1">
    <citation type="submission" date="2023-03" db="EMBL/GenBank/DDBJ databases">
        <title>Chromosome-scale reference genome and RAD-based genetic map of yellow starthistle (Centaurea solstitialis) reveal putative structural variation and QTLs associated with invader traits.</title>
        <authorList>
            <person name="Reatini B."/>
            <person name="Cang F.A."/>
            <person name="Jiang Q."/>
            <person name="Mckibben M.T.W."/>
            <person name="Barker M.S."/>
            <person name="Rieseberg L.H."/>
            <person name="Dlugosch K.M."/>
        </authorList>
    </citation>
    <scope>NUCLEOTIDE SEQUENCE</scope>
    <source>
        <strain evidence="14">CAN-66</strain>
        <tissue evidence="14">Leaf</tissue>
    </source>
</reference>
<dbReference type="Pfam" id="PF02705">
    <property type="entry name" value="K_trans"/>
    <property type="match status" value="1"/>
</dbReference>
<comment type="similarity">
    <text evidence="2 10">Belongs to the HAK/KUP transporter (TC 2.A.72.3) family.</text>
</comment>
<feature type="domain" description="K+ potassium transporter C-terminal" evidence="13">
    <location>
        <begin position="621"/>
        <end position="836"/>
    </location>
</feature>
<evidence type="ECO:0000256" key="11">
    <source>
        <dbReference type="SAM" id="MobiDB-lite"/>
    </source>
</evidence>
<feature type="transmembrane region" description="Helical" evidence="10">
    <location>
        <begin position="432"/>
        <end position="451"/>
    </location>
</feature>
<feature type="compositionally biased region" description="Acidic residues" evidence="11">
    <location>
        <begin position="32"/>
        <end position="52"/>
    </location>
</feature>
<feature type="transmembrane region" description="Helical" evidence="10">
    <location>
        <begin position="484"/>
        <end position="507"/>
    </location>
</feature>
<feature type="transmembrane region" description="Helical" evidence="10">
    <location>
        <begin position="569"/>
        <end position="590"/>
    </location>
</feature>
<evidence type="ECO:0000256" key="3">
    <source>
        <dbReference type="ARBA" id="ARBA00022448"/>
    </source>
</evidence>
<comment type="subcellular location">
    <subcellularLocation>
        <location evidence="1">Cell membrane</location>
        <topology evidence="1">Multi-pass membrane protein</topology>
    </subcellularLocation>
    <subcellularLocation>
        <location evidence="10">Membrane</location>
        <topology evidence="10">Multi-pass membrane protein</topology>
    </subcellularLocation>
</comment>
<keyword evidence="6 10" id="KW-0630">Potassium</keyword>
<evidence type="ECO:0000256" key="6">
    <source>
        <dbReference type="ARBA" id="ARBA00022958"/>
    </source>
</evidence>
<evidence type="ECO:0000259" key="12">
    <source>
        <dbReference type="Pfam" id="PF02705"/>
    </source>
</evidence>
<feature type="transmembrane region" description="Helical" evidence="10">
    <location>
        <begin position="246"/>
        <end position="268"/>
    </location>
</feature>
<dbReference type="InterPro" id="IPR003855">
    <property type="entry name" value="K+_transporter"/>
</dbReference>
<dbReference type="InterPro" id="IPR053951">
    <property type="entry name" value="K_trans_N"/>
</dbReference>
<evidence type="ECO:0000313" key="15">
    <source>
        <dbReference type="Proteomes" id="UP001172457"/>
    </source>
</evidence>
<evidence type="ECO:0000256" key="4">
    <source>
        <dbReference type="ARBA" id="ARBA00022538"/>
    </source>
</evidence>
<accession>A0AA38TBA4</accession>
<proteinExistence type="inferred from homology"/>
<sequence>MTEDGSDRGSTSRGNGGFSSMDSMESHRWVFQDEEDSEIDREDNDAGEDDDCTSQHDNDSEDEDSLYHKLIRTGPRIDSFGVEALEVPGAHRSDFEIIITCNLNLKLYLQDGSLGKSIFLVFQTLGVVFGDVGTSPMYTFSVMFSRAPIERNEDIIGALSLVLYTLILIPLIKYILIVLLANDDGEGGTFALYSLICRHAKVSLLPNQLASDTRISSFRLKVPSAELERSLKIKEHLETSLALKKLLLVLVLAGTSMVIADGVVTPAMSVISAVRGLKVGLPTVEQDHVVMISVAYLIALFSVQKYGTSKVGLVIGPALFIWFCSLGGIGIYNLVKHDSSVVKAFNPVHIYYYFKRNSSKAWLSLGGCLLCATGSEAMFADLCYFPVRTIQLTFVFLVLPCLMLGYLGQAAYLMDNAGNPQQAFFSSIPDAAFWPVFLIANIAALIASRTMTTATFSCIKQSTALGCFPRLKIVHTSRKFMGQIYIPAINWFLMASAILLVCSIASTNEIGNAYGVAELGVMMMTTVLVTLVMLLIWQINIIIVVLFSIIFLGLELVFFSSVLSGIGDGSWIILVFAIVIFLIMCIWNYGSKLKYETEVKKKMSMDVLRQLGCNLGTVRAPGIGLLYNELVKGVPAIFGHFLTTLPAVHSMIIFVCIKYVPVPVVPQNERFLFRRVCSKSYHIFRCIARYGYKDVRKENQQIFEQLLIESLEKFIRREAQERSLESDGDEDTEDEEEPTRILIGPNGSVYFGVPDGRNDEPIISEATTSSTYEPERCSSDPEQSLENELAFLHKAKESGVVYLMGHGDIRAKKESWFIKKLIINYFYAFMRKNCRRGLLH</sequence>
<keyword evidence="3" id="KW-0813">Transport</keyword>
<keyword evidence="8 10" id="KW-0406">Ion transport</keyword>
<evidence type="ECO:0000259" key="13">
    <source>
        <dbReference type="Pfam" id="PF22776"/>
    </source>
</evidence>
<evidence type="ECO:0000256" key="7">
    <source>
        <dbReference type="ARBA" id="ARBA00022989"/>
    </source>
</evidence>
<evidence type="ECO:0000256" key="1">
    <source>
        <dbReference type="ARBA" id="ARBA00004651"/>
    </source>
</evidence>
<feature type="transmembrane region" description="Helical" evidence="10">
    <location>
        <begin position="158"/>
        <end position="181"/>
    </location>
</feature>
<dbReference type="EMBL" id="JARYMX010000004">
    <property type="protein sequence ID" value="KAJ9552011.1"/>
    <property type="molecule type" value="Genomic_DNA"/>
</dbReference>
<keyword evidence="7 10" id="KW-1133">Transmembrane helix</keyword>
<dbReference type="NCBIfam" id="TIGR00794">
    <property type="entry name" value="kup"/>
    <property type="match status" value="1"/>
</dbReference>
<dbReference type="GO" id="GO:0005886">
    <property type="term" value="C:plasma membrane"/>
    <property type="evidence" value="ECO:0007669"/>
    <property type="project" value="UniProtKB-SubCell"/>
</dbReference>
<dbReference type="PANTHER" id="PTHR30540:SF8">
    <property type="entry name" value="POTASSIUM TRANSPORTER 7"/>
    <property type="match status" value="1"/>
</dbReference>
<dbReference type="PANTHER" id="PTHR30540">
    <property type="entry name" value="OSMOTIC STRESS POTASSIUM TRANSPORTER"/>
    <property type="match status" value="1"/>
</dbReference>
<feature type="transmembrane region" description="Helical" evidence="10">
    <location>
        <begin position="541"/>
        <end position="563"/>
    </location>
</feature>
<dbReference type="InterPro" id="IPR053952">
    <property type="entry name" value="K_trans_C"/>
</dbReference>
<feature type="transmembrane region" description="Helical" evidence="10">
    <location>
        <begin position="392"/>
        <end position="412"/>
    </location>
</feature>
<name>A0AA38TBA4_9ASTR</name>
<keyword evidence="5 10" id="KW-0812">Transmembrane</keyword>
<evidence type="ECO:0000313" key="14">
    <source>
        <dbReference type="EMBL" id="KAJ9552011.1"/>
    </source>
</evidence>
<feature type="transmembrane region" description="Helical" evidence="10">
    <location>
        <begin position="288"/>
        <end position="304"/>
    </location>
</feature>
<dbReference type="AlphaFoldDB" id="A0AA38TBA4"/>
<feature type="domain" description="K+ potassium transporter integral membrane" evidence="12">
    <location>
        <begin position="120"/>
        <end position="607"/>
    </location>
</feature>
<feature type="compositionally biased region" description="Polar residues" evidence="11">
    <location>
        <begin position="8"/>
        <end position="23"/>
    </location>
</feature>
<comment type="function">
    <text evidence="10">Potassium transporter.</text>
</comment>
<keyword evidence="4 10" id="KW-0633">Potassium transport</keyword>
<feature type="transmembrane region" description="Helical" evidence="10">
    <location>
        <begin position="513"/>
        <end position="534"/>
    </location>
</feature>
<feature type="region of interest" description="Disordered" evidence="11">
    <location>
        <begin position="1"/>
        <end position="64"/>
    </location>
</feature>
<organism evidence="14 15">
    <name type="scientific">Centaurea solstitialis</name>
    <name type="common">yellow star-thistle</name>
    <dbReference type="NCBI Taxonomy" id="347529"/>
    <lineage>
        <taxon>Eukaryota</taxon>
        <taxon>Viridiplantae</taxon>
        <taxon>Streptophyta</taxon>
        <taxon>Embryophyta</taxon>
        <taxon>Tracheophyta</taxon>
        <taxon>Spermatophyta</taxon>
        <taxon>Magnoliopsida</taxon>
        <taxon>eudicotyledons</taxon>
        <taxon>Gunneridae</taxon>
        <taxon>Pentapetalae</taxon>
        <taxon>asterids</taxon>
        <taxon>campanulids</taxon>
        <taxon>Asterales</taxon>
        <taxon>Asteraceae</taxon>
        <taxon>Carduoideae</taxon>
        <taxon>Cardueae</taxon>
        <taxon>Centaureinae</taxon>
        <taxon>Centaurea</taxon>
    </lineage>
</organism>
<keyword evidence="15" id="KW-1185">Reference proteome</keyword>